<dbReference type="Pfam" id="PF00429">
    <property type="entry name" value="TLV_coat"/>
    <property type="match status" value="1"/>
</dbReference>
<reference evidence="3" key="1">
    <citation type="journal article" date="2015" name="Proc. Natl. Acad. Sci. U.S.A.">
        <title>Retroviral envelope gene captures and syncytin exaptation for placentation in marsupials.</title>
        <authorList>
            <person name="Cornelis G."/>
            <person name="Vernochet C."/>
            <person name="Carradec Q."/>
            <person name="Souquere S."/>
            <person name="Mulot B."/>
            <person name="Catzeflis F."/>
            <person name="Nilsson M.A."/>
            <person name="Menzies B.R."/>
            <person name="Renfree M.B."/>
            <person name="Pierron G."/>
            <person name="Zeller U."/>
            <person name="Heidmann O."/>
            <person name="Dupressoir A."/>
            <person name="Heidmann T."/>
        </authorList>
    </citation>
    <scope>NUCLEOTIDE SEQUENCE</scope>
</reference>
<dbReference type="Gene3D" id="1.10.287.210">
    <property type="match status" value="1"/>
</dbReference>
<accession>A0A0A7DUB8</accession>
<protein>
    <submittedName>
        <fullName evidence="3">Syncytin-Opo1</fullName>
    </submittedName>
</protein>
<dbReference type="PANTHER" id="PTHR10424:SF82">
    <property type="entry name" value="ENVELOPE GLYCOPROTEIN-RELATED"/>
    <property type="match status" value="1"/>
</dbReference>
<feature type="chain" id="PRO_5002037514" evidence="2">
    <location>
        <begin position="31"/>
        <end position="598"/>
    </location>
</feature>
<name>A0A0A7DUB8_MONAD</name>
<proteinExistence type="predicted"/>
<keyword evidence="1" id="KW-0472">Membrane</keyword>
<dbReference type="InterPro" id="IPR018154">
    <property type="entry name" value="TLV/ENV_coat_polyprotein"/>
</dbReference>
<evidence type="ECO:0000256" key="2">
    <source>
        <dbReference type="SAM" id="SignalP"/>
    </source>
</evidence>
<dbReference type="SUPFAM" id="SSF58069">
    <property type="entry name" value="Virus ectodomain"/>
    <property type="match status" value="1"/>
</dbReference>
<sequence>MNLVLLLPNPLPTLTLIPLFLWLSPSSCSASNSPQLWKWLFLRWEDGQVVHSVITAGEPSFNFSACDLFVTMKEVPPATHSRCRDNPDLYFCPSLNPGKSYCDRPGHYFCYSWGCETLASGWTPSTADPHLALVRNSNWPPYTLTVRSPSDLGWLLGRMWGARMFISGPDFGVLLLIKKEAFPPPIKISVGPNRVLAPVAPIIPPSITIPQAAPLLPNPNLSTSSVSPTRGPSFGPAPLWPLVQASYLLLNRSFPNLTESCWLCLDARPPYFDAIALNASYSTSNEDSPPECDWNDRKMGLTFQSVLGSGQCIGTISKPLAQLCDRVSSSTDKFYIPPQGAMWLCSTTGLMTCVAQAVLASTAEMCLLVTVLPHILYYPGEELYRYWEARSLTPLRVKREPVTASTLATIFGGAGEGMGGASLNLHHGGLSALRAAADEDMARMKTSISRLKRSSSSLSEVVLQNRRSLDLLSLQQRGLCAAHGKECCFYSDHLGAVRESMAKLREGLAARQREREARERRFEHIFDQSPWLTILVSTLLGPILVLLLLLIFSPYIIKRVVAAVKDHISSAQLLALRQQYQSVPSHADAPCDDAHTPV</sequence>
<organism evidence="3">
    <name type="scientific">Monodelphis adusta</name>
    <name type="common">Sepia short-tailed opossum</name>
    <dbReference type="NCBI Taxonomy" id="42726"/>
    <lineage>
        <taxon>Eukaryota</taxon>
        <taxon>Metazoa</taxon>
        <taxon>Chordata</taxon>
        <taxon>Craniata</taxon>
        <taxon>Vertebrata</taxon>
        <taxon>Euteleostomi</taxon>
        <taxon>Mammalia</taxon>
        <taxon>Metatheria</taxon>
        <taxon>Didelphimorphia</taxon>
        <taxon>Didelphidae</taxon>
        <taxon>Monodelphis</taxon>
    </lineage>
</organism>
<evidence type="ECO:0000256" key="1">
    <source>
        <dbReference type="SAM" id="Phobius"/>
    </source>
</evidence>
<feature type="transmembrane region" description="Helical" evidence="1">
    <location>
        <begin position="531"/>
        <end position="552"/>
    </location>
</feature>
<dbReference type="CDD" id="cd09851">
    <property type="entry name" value="HTLV-1-like_HR1-HR2"/>
    <property type="match status" value="1"/>
</dbReference>
<keyword evidence="2" id="KW-0732">Signal</keyword>
<dbReference type="Gene3D" id="3.90.310.10">
    <property type="entry name" value="ENV polyprotein, receptor-binding domain"/>
    <property type="match status" value="1"/>
</dbReference>
<dbReference type="AlphaFoldDB" id="A0A0A7DUB8"/>
<dbReference type="InterPro" id="IPR008981">
    <property type="entry name" value="FMuLV_rcpt-bd"/>
</dbReference>
<dbReference type="SUPFAM" id="SSF49830">
    <property type="entry name" value="ENV polyprotein, receptor-binding domain"/>
    <property type="match status" value="1"/>
</dbReference>
<evidence type="ECO:0000313" key="3">
    <source>
        <dbReference type="EMBL" id="AIX09994.1"/>
    </source>
</evidence>
<dbReference type="EMBL" id="KM235327">
    <property type="protein sequence ID" value="AIX09994.1"/>
    <property type="molecule type" value="Genomic_DNA"/>
</dbReference>
<keyword evidence="1" id="KW-1133">Transmembrane helix</keyword>
<keyword evidence="1" id="KW-0812">Transmembrane</keyword>
<feature type="signal peptide" evidence="2">
    <location>
        <begin position="1"/>
        <end position="30"/>
    </location>
</feature>
<dbReference type="PANTHER" id="PTHR10424">
    <property type="entry name" value="VIRAL ENVELOPE PROTEIN"/>
    <property type="match status" value="1"/>
</dbReference>